<dbReference type="InterPro" id="IPR029016">
    <property type="entry name" value="GAF-like_dom_sf"/>
</dbReference>
<dbReference type="SUPFAM" id="SSF55781">
    <property type="entry name" value="GAF domain-like"/>
    <property type="match status" value="1"/>
</dbReference>
<reference evidence="3" key="1">
    <citation type="journal article" date="2019" name="Int. J. Syst. Evol. Microbiol.">
        <title>The Global Catalogue of Microorganisms (GCM) 10K type strain sequencing project: providing services to taxonomists for standard genome sequencing and annotation.</title>
        <authorList>
            <consortium name="The Broad Institute Genomics Platform"/>
            <consortium name="The Broad Institute Genome Sequencing Center for Infectious Disease"/>
            <person name="Wu L."/>
            <person name="Ma J."/>
        </authorList>
    </citation>
    <scope>NUCLEOTIDE SEQUENCE [LARGE SCALE GENOMIC DNA]</scope>
    <source>
        <strain evidence="3">CCM 7480</strain>
    </source>
</reference>
<dbReference type="InterPro" id="IPR003018">
    <property type="entry name" value="GAF"/>
</dbReference>
<evidence type="ECO:0000313" key="3">
    <source>
        <dbReference type="Proteomes" id="UP001595665"/>
    </source>
</evidence>
<dbReference type="Proteomes" id="UP001595665">
    <property type="component" value="Unassembled WGS sequence"/>
</dbReference>
<gene>
    <name evidence="2" type="ORF">ACFOPH_17785</name>
</gene>
<dbReference type="Gene3D" id="3.30.450.40">
    <property type="match status" value="1"/>
</dbReference>
<protein>
    <submittedName>
        <fullName evidence="2">GAF domain-containing protein</fullName>
    </submittedName>
</protein>
<proteinExistence type="predicted"/>
<keyword evidence="3" id="KW-1185">Reference proteome</keyword>
<evidence type="ECO:0000259" key="1">
    <source>
        <dbReference type="SMART" id="SM00065"/>
    </source>
</evidence>
<dbReference type="EMBL" id="JBHRVV010000001">
    <property type="protein sequence ID" value="MFC3460086.1"/>
    <property type="molecule type" value="Genomic_DNA"/>
</dbReference>
<name>A0ABV7PNY7_9BURK</name>
<accession>A0ABV7PNY7</accession>
<sequence>MEADHGLMRLHDLQHFLSSGSLEDSLRSQAQQCARMLNADSCSIMLLSGGSGEDLRLRVHARAGDLPDAVLAADIGRGEGISGQVLASGQALLVEDIGNSAYALLARRPRGAGRSLMSAPIRIEGRIVGVVNVAGNTFVQDDLALLEVTCLFIGKSIQVVQLQRLLDSRFAQLALASETEEAGRTAYRNPEEVARILARSFFKELVKAGFEAPQIVGAASEIIDQLNNKLHGKN</sequence>
<dbReference type="RefSeq" id="WP_312547857.1">
    <property type="nucleotide sequence ID" value="NZ_JBHRVV010000001.1"/>
</dbReference>
<evidence type="ECO:0000313" key="2">
    <source>
        <dbReference type="EMBL" id="MFC3460086.1"/>
    </source>
</evidence>
<organism evidence="2 3">
    <name type="scientific">Massilia haematophila</name>
    <dbReference type="NCBI Taxonomy" id="457923"/>
    <lineage>
        <taxon>Bacteria</taxon>
        <taxon>Pseudomonadati</taxon>
        <taxon>Pseudomonadota</taxon>
        <taxon>Betaproteobacteria</taxon>
        <taxon>Burkholderiales</taxon>
        <taxon>Oxalobacteraceae</taxon>
        <taxon>Telluria group</taxon>
        <taxon>Massilia</taxon>
    </lineage>
</organism>
<comment type="caution">
    <text evidence="2">The sequence shown here is derived from an EMBL/GenBank/DDBJ whole genome shotgun (WGS) entry which is preliminary data.</text>
</comment>
<feature type="domain" description="GAF" evidence="1">
    <location>
        <begin position="21"/>
        <end position="167"/>
    </location>
</feature>
<dbReference type="Pfam" id="PF01590">
    <property type="entry name" value="GAF"/>
    <property type="match status" value="1"/>
</dbReference>
<dbReference type="SMART" id="SM00065">
    <property type="entry name" value="GAF"/>
    <property type="match status" value="1"/>
</dbReference>